<keyword evidence="4" id="KW-0378">Hydrolase</keyword>
<dbReference type="Gene3D" id="3.20.20.80">
    <property type="entry name" value="Glycosidases"/>
    <property type="match status" value="2"/>
</dbReference>
<dbReference type="GO" id="GO:0016231">
    <property type="term" value="F:beta-N-acetylglucosaminidase activity"/>
    <property type="evidence" value="ECO:0007669"/>
    <property type="project" value="TreeGrafter"/>
</dbReference>
<dbReference type="EMBL" id="PP965688">
    <property type="protein sequence ID" value="XCN29447.1"/>
    <property type="molecule type" value="mRNA"/>
</dbReference>
<gene>
    <name evidence="9" type="primary">Hex5</name>
</gene>
<proteinExistence type="evidence at transcript level"/>
<dbReference type="Pfam" id="PF00728">
    <property type="entry name" value="Glyco_hydro_20"/>
    <property type="match status" value="2"/>
</dbReference>
<sequence>MYWNLSSIHFPKQEFREPTAEVVRWTYVCENSSQLCNRRLIKFNQEAQTLQTCQMSCGIPPLWPKPTGQIKFLNRKAISFSKDSIKFRSLKTENFSVKRLLIGATDIFLSNLKSSSESRGAGEGNVDIFVTIIGGTTATALRLDVDESYKLEITSNITNTKVSIKSATLFGARHALETLSQLIWFDDSLGLYKIVTGIKFEDIPAFKYRGIMLDTGSNFISVDGIKRTLNAMAMNKLNTLHWHITNELSFPFCYENCEYAKYGAASSNKIYKTEEITEIMDYATMRGIRVVLEFNNNLDDLGVLLSDIFDRRIQFEKSSHFINSSDSLEHIKINGIHSLVPEMIHLGGVGVDHFLDENNFYSIEDPILSGYSAHEYVSDFQSATPKSDLLEKLKVSKVVLWPETLEQFKNFSKTSDKDMLIVHVSSESSERSQDKFFKAGYKVIISHSDVWFLNRLLPWSAVYAHRPWQNYSNAQTDKILGAEVCLWTENIDENSLDARLWPNAAAFAEVVWSNFAETRVGFATDRLDVQRQRMLRNGIMAAPIQPQWCSLNPGECS</sequence>
<evidence type="ECO:0000256" key="4">
    <source>
        <dbReference type="ARBA" id="ARBA00022801"/>
    </source>
</evidence>
<dbReference type="PANTHER" id="PTHR22600:SF3">
    <property type="entry name" value="BETA-HEXOSAMINIDASE FDL-RELATED"/>
    <property type="match status" value="1"/>
</dbReference>
<evidence type="ECO:0000256" key="3">
    <source>
        <dbReference type="ARBA" id="ARBA00012663"/>
    </source>
</evidence>
<evidence type="ECO:0000313" key="9">
    <source>
        <dbReference type="EMBL" id="XCN29447.1"/>
    </source>
</evidence>
<dbReference type="InterPro" id="IPR025705">
    <property type="entry name" value="Beta_hexosaminidase_sua/sub"/>
</dbReference>
<feature type="domain" description="Glycoside hydrolase family 20 catalytic" evidence="7">
    <location>
        <begin position="395"/>
        <end position="514"/>
    </location>
</feature>
<dbReference type="GO" id="GO:0030203">
    <property type="term" value="P:glycosaminoglycan metabolic process"/>
    <property type="evidence" value="ECO:0007669"/>
    <property type="project" value="TreeGrafter"/>
</dbReference>
<dbReference type="InterPro" id="IPR015883">
    <property type="entry name" value="Glyco_hydro_20_cat"/>
</dbReference>
<evidence type="ECO:0000256" key="1">
    <source>
        <dbReference type="ARBA" id="ARBA00001231"/>
    </source>
</evidence>
<dbReference type="InterPro" id="IPR029018">
    <property type="entry name" value="Hex-like_dom2"/>
</dbReference>
<dbReference type="InterPro" id="IPR017853">
    <property type="entry name" value="GH"/>
</dbReference>
<dbReference type="SUPFAM" id="SSF51445">
    <property type="entry name" value="(Trans)glycosidases"/>
    <property type="match status" value="1"/>
</dbReference>
<dbReference type="Pfam" id="PF14845">
    <property type="entry name" value="Glycohydro_20b2"/>
    <property type="match status" value="1"/>
</dbReference>
<feature type="domain" description="Glycoside hydrolase family 20 catalytic" evidence="7">
    <location>
        <begin position="206"/>
        <end position="295"/>
    </location>
</feature>
<accession>A0AAU8L0F2</accession>
<dbReference type="PANTHER" id="PTHR22600">
    <property type="entry name" value="BETA-HEXOSAMINIDASE"/>
    <property type="match status" value="1"/>
</dbReference>
<comment type="similarity">
    <text evidence="2">Belongs to the glycosyl hydrolase 20 family.</text>
</comment>
<name>A0AAU8L0F2_SOGFU</name>
<keyword evidence="5" id="KW-0325">Glycoprotein</keyword>
<dbReference type="GO" id="GO:0005975">
    <property type="term" value="P:carbohydrate metabolic process"/>
    <property type="evidence" value="ECO:0007669"/>
    <property type="project" value="InterPro"/>
</dbReference>
<dbReference type="AlphaFoldDB" id="A0AAU8L0F2"/>
<evidence type="ECO:0000259" key="8">
    <source>
        <dbReference type="Pfam" id="PF14845"/>
    </source>
</evidence>
<dbReference type="EC" id="3.2.1.52" evidence="3"/>
<evidence type="ECO:0000256" key="6">
    <source>
        <dbReference type="ARBA" id="ARBA00023295"/>
    </source>
</evidence>
<dbReference type="GO" id="GO:0005886">
    <property type="term" value="C:plasma membrane"/>
    <property type="evidence" value="ECO:0007669"/>
    <property type="project" value="TreeGrafter"/>
</dbReference>
<evidence type="ECO:0000256" key="5">
    <source>
        <dbReference type="ARBA" id="ARBA00023180"/>
    </source>
</evidence>
<organism evidence="9">
    <name type="scientific">Sogatella furcifera</name>
    <name type="common">White-backed planthopper</name>
    <dbReference type="NCBI Taxonomy" id="113103"/>
    <lineage>
        <taxon>Eukaryota</taxon>
        <taxon>Metazoa</taxon>
        <taxon>Ecdysozoa</taxon>
        <taxon>Arthropoda</taxon>
        <taxon>Hexapoda</taxon>
        <taxon>Insecta</taxon>
        <taxon>Pterygota</taxon>
        <taxon>Neoptera</taxon>
        <taxon>Paraneoptera</taxon>
        <taxon>Hemiptera</taxon>
        <taxon>Auchenorrhyncha</taxon>
        <taxon>Fulgoroidea</taxon>
        <taxon>Delphacidae</taxon>
        <taxon>Delphacinae</taxon>
        <taxon>Sogatella</taxon>
    </lineage>
</organism>
<feature type="domain" description="Beta-hexosaminidase eukaryotic type N-terminal" evidence="8">
    <location>
        <begin position="62"/>
        <end position="182"/>
    </location>
</feature>
<evidence type="ECO:0000259" key="7">
    <source>
        <dbReference type="Pfam" id="PF00728"/>
    </source>
</evidence>
<dbReference type="InterPro" id="IPR029019">
    <property type="entry name" value="HEX_eukaryotic_N"/>
</dbReference>
<keyword evidence="6" id="KW-0326">Glycosidase</keyword>
<dbReference type="SUPFAM" id="SSF55545">
    <property type="entry name" value="beta-N-acetylhexosaminidase-like domain"/>
    <property type="match status" value="1"/>
</dbReference>
<dbReference type="PRINTS" id="PR00738">
    <property type="entry name" value="GLHYDRLASE20"/>
</dbReference>
<dbReference type="Gene3D" id="3.30.379.10">
    <property type="entry name" value="Chitobiase/beta-hexosaminidase domain 2-like"/>
    <property type="match status" value="1"/>
</dbReference>
<protein>
    <recommendedName>
        <fullName evidence="3">beta-N-acetylhexosaminidase</fullName>
        <ecNumber evidence="3">3.2.1.52</ecNumber>
    </recommendedName>
</protein>
<comment type="catalytic activity">
    <reaction evidence="1">
        <text>Hydrolysis of terminal non-reducing N-acetyl-D-hexosamine residues in N-acetyl-beta-D-hexosaminides.</text>
        <dbReference type="EC" id="3.2.1.52"/>
    </reaction>
</comment>
<reference evidence="9" key="1">
    <citation type="submission" date="2024-06" db="EMBL/GenBank/DDBJ databases">
        <authorList>
            <person name="Guo P."/>
        </authorList>
    </citation>
    <scope>NUCLEOTIDE SEQUENCE</scope>
</reference>
<evidence type="ECO:0000256" key="2">
    <source>
        <dbReference type="ARBA" id="ARBA00006285"/>
    </source>
</evidence>